<evidence type="ECO:0000256" key="3">
    <source>
        <dbReference type="ARBA" id="ARBA00022553"/>
    </source>
</evidence>
<keyword evidence="4" id="KW-0808">Transferase</keyword>
<dbReference type="Pfam" id="PF07730">
    <property type="entry name" value="HisKA_3"/>
    <property type="match status" value="1"/>
</dbReference>
<name>A0A5C7FTT0_9BACT</name>
<dbReference type="InterPro" id="IPR011712">
    <property type="entry name" value="Sig_transdc_His_kin_sub3_dim/P"/>
</dbReference>
<dbReference type="EC" id="2.7.13.3" evidence="2"/>
<dbReference type="Gene3D" id="1.20.5.1930">
    <property type="match status" value="1"/>
</dbReference>
<comment type="catalytic activity">
    <reaction evidence="1">
        <text>ATP + protein L-histidine = ADP + protein N-phospho-L-histidine.</text>
        <dbReference type="EC" id="2.7.13.3"/>
    </reaction>
</comment>
<feature type="transmembrane region" description="Helical" evidence="9">
    <location>
        <begin position="818"/>
        <end position="835"/>
    </location>
</feature>
<keyword evidence="6" id="KW-0418">Kinase</keyword>
<evidence type="ECO:0000256" key="6">
    <source>
        <dbReference type="ARBA" id="ARBA00022777"/>
    </source>
</evidence>
<dbReference type="GO" id="GO:0000155">
    <property type="term" value="F:phosphorelay sensor kinase activity"/>
    <property type="evidence" value="ECO:0007669"/>
    <property type="project" value="InterPro"/>
</dbReference>
<dbReference type="OrthoDB" id="9778366at2"/>
<dbReference type="Proteomes" id="UP000321907">
    <property type="component" value="Unassembled WGS sequence"/>
</dbReference>
<accession>A0A5C7FTT0</accession>
<dbReference type="GO" id="GO:0005524">
    <property type="term" value="F:ATP binding"/>
    <property type="evidence" value="ECO:0007669"/>
    <property type="project" value="UniProtKB-KW"/>
</dbReference>
<sequence>MLLRILKPTLLFSLLACSLLLSAQPLRIEYFTVNDGLSTREINDLHMGSDGFLWVSTMDGLNRFDGLRFRRIGERSASKPGLSRSAIAGVCEDNEGKFIVTFQDFYGYFDRLDPKDFSVEQVRLAPSTGVLGYPRAIATDTLGRTFVVTIGTEGTFLYEYTPNAEVESKTFTPIYHEPSDAWTTLTPQVALLVHSSGQFLLFDEEHGFRHISATGKSYGNPFGQRSDLRRFYTFAEAADGSVYVSFRGGIPLFSWFPDPDQEPVPVNTDNSGMRYPTMYHDQLGQIIMPATEDILGRGFPDEYALVDTEGKFSVFEKPLPTERSVSAVAAVDFRETIYLGLREGLGVVERYDNSVATFLEQTEDGDIFPNRLRGMAEANDGKVYIMEEDGAVYRMNPESLKLDTLTLTDAQDSTKTIGFRSGTALVYDAARNAIWGCAQPMNLQKGGLLFRYDIALKTAQKFRLNHAPQDMVMGADGKLYLAVTDPRVVGMLVRFDPETKQSQPVTLPTTGESVLSGFRLNCLATGQDGELLIGTDKRGVLALDLKDLSITEHADFSGADAGAKEVAGSNVHGPESIFSIYQANSEDWWLGTDAGLVNYHPLTGEATHFGRREGLSSSLVYGIVPDSSGGLWLSTENGLTYKPGGEDGSSFRRYYREDGLSNDEFLPLSNLRGKDGRYYFGGVNGLTTFREEDLSSSTAGSDVMLTEVSILGRNSERTLVNSLSSLEEVTVLAGEKSIAISFALPAGQLPNSSQFRYRLEGFNDDWVPLVNERTIRFNNLRSGRYLLHIQGAGANGNYGESERTLSLNVRQYLVERRWFQILSVLAFAGLIFYILQAKLRERLRNEQLRTQLSADIHDEVSGLLAGITLQAELLKNKTDDEKLQARLHTVGEAGRSAMSKMSDVIWSIDSRRDTIGNLLQRMQEHADEVLHPLDIRYDFKASGFDKDKELAGNIRQDLYFIFKEAINNIARHSNATKVDIEVEQFAQHFELFIRDNGKPAEAIEPGSQTSLGTRVRAQKTGQGKDNMRMRAKRLKGEITIDDRAGYTLVFRMKRLG</sequence>
<evidence type="ECO:0000256" key="1">
    <source>
        <dbReference type="ARBA" id="ARBA00000085"/>
    </source>
</evidence>
<evidence type="ECO:0000256" key="9">
    <source>
        <dbReference type="SAM" id="Phobius"/>
    </source>
</evidence>
<dbReference type="AlphaFoldDB" id="A0A5C7FTT0"/>
<gene>
    <name evidence="13" type="ORF">FUA23_02155</name>
</gene>
<organism evidence="13 14">
    <name type="scientific">Neolewinella aurantiaca</name>
    <dbReference type="NCBI Taxonomy" id="2602767"/>
    <lineage>
        <taxon>Bacteria</taxon>
        <taxon>Pseudomonadati</taxon>
        <taxon>Bacteroidota</taxon>
        <taxon>Saprospiria</taxon>
        <taxon>Saprospirales</taxon>
        <taxon>Lewinellaceae</taxon>
        <taxon>Neolewinella</taxon>
    </lineage>
</organism>
<keyword evidence="7" id="KW-0067">ATP-binding</keyword>
<dbReference type="GO" id="GO:0016020">
    <property type="term" value="C:membrane"/>
    <property type="evidence" value="ECO:0007669"/>
    <property type="project" value="InterPro"/>
</dbReference>
<dbReference type="GO" id="GO:0046983">
    <property type="term" value="F:protein dimerization activity"/>
    <property type="evidence" value="ECO:0007669"/>
    <property type="project" value="InterPro"/>
</dbReference>
<evidence type="ECO:0000313" key="14">
    <source>
        <dbReference type="Proteomes" id="UP000321907"/>
    </source>
</evidence>
<protein>
    <recommendedName>
        <fullName evidence="2">histidine kinase</fullName>
        <ecNumber evidence="2">2.7.13.3</ecNumber>
    </recommendedName>
</protein>
<feature type="domain" description="Signal transduction histidine kinase subgroup 3 dimerisation and phosphoacceptor" evidence="12">
    <location>
        <begin position="849"/>
        <end position="907"/>
    </location>
</feature>
<dbReference type="Pfam" id="PF02518">
    <property type="entry name" value="HATPase_c"/>
    <property type="match status" value="1"/>
</dbReference>
<dbReference type="InterPro" id="IPR011110">
    <property type="entry name" value="Reg_prop"/>
</dbReference>
<dbReference type="CDD" id="cd16917">
    <property type="entry name" value="HATPase_UhpB-NarQ-NarX-like"/>
    <property type="match status" value="1"/>
</dbReference>
<keyword evidence="9" id="KW-1133">Transmembrane helix</keyword>
<dbReference type="SUPFAM" id="SSF63829">
    <property type="entry name" value="Calcium-dependent phosphotriesterase"/>
    <property type="match status" value="1"/>
</dbReference>
<dbReference type="SUPFAM" id="SSF55874">
    <property type="entry name" value="ATPase domain of HSP90 chaperone/DNA topoisomerase II/histidine kinase"/>
    <property type="match status" value="1"/>
</dbReference>
<evidence type="ECO:0000259" key="12">
    <source>
        <dbReference type="Pfam" id="PF07730"/>
    </source>
</evidence>
<evidence type="ECO:0000259" key="10">
    <source>
        <dbReference type="Pfam" id="PF02518"/>
    </source>
</evidence>
<dbReference type="InterPro" id="IPR015943">
    <property type="entry name" value="WD40/YVTN_repeat-like_dom_sf"/>
</dbReference>
<dbReference type="RefSeq" id="WP_147929061.1">
    <property type="nucleotide sequence ID" value="NZ_VOXD01000002.1"/>
</dbReference>
<evidence type="ECO:0000256" key="7">
    <source>
        <dbReference type="ARBA" id="ARBA00022840"/>
    </source>
</evidence>
<evidence type="ECO:0000256" key="8">
    <source>
        <dbReference type="ARBA" id="ARBA00023012"/>
    </source>
</evidence>
<dbReference type="InterPro" id="IPR003594">
    <property type="entry name" value="HATPase_dom"/>
</dbReference>
<dbReference type="Pfam" id="PF07494">
    <property type="entry name" value="Reg_prop"/>
    <property type="match status" value="1"/>
</dbReference>
<dbReference type="InterPro" id="IPR036890">
    <property type="entry name" value="HATPase_C_sf"/>
</dbReference>
<dbReference type="Gene3D" id="2.130.10.10">
    <property type="entry name" value="YVTN repeat-like/Quinoprotein amine dehydrogenase"/>
    <property type="match status" value="2"/>
</dbReference>
<proteinExistence type="predicted"/>
<keyword evidence="9" id="KW-0812">Transmembrane</keyword>
<dbReference type="Gene3D" id="3.30.565.10">
    <property type="entry name" value="Histidine kinase-like ATPase, C-terminal domain"/>
    <property type="match status" value="1"/>
</dbReference>
<reference evidence="13 14" key="1">
    <citation type="submission" date="2019-08" db="EMBL/GenBank/DDBJ databases">
        <title>Lewinella sp. strain SSH13 Genome sequencing and assembly.</title>
        <authorList>
            <person name="Kim I."/>
        </authorList>
    </citation>
    <scope>NUCLEOTIDE SEQUENCE [LARGE SCALE GENOMIC DNA]</scope>
    <source>
        <strain evidence="13 14">SSH13</strain>
    </source>
</reference>
<comment type="caution">
    <text evidence="13">The sequence shown here is derived from an EMBL/GenBank/DDBJ whole genome shotgun (WGS) entry which is preliminary data.</text>
</comment>
<dbReference type="InterPro" id="IPR050482">
    <property type="entry name" value="Sensor_HK_TwoCompSys"/>
</dbReference>
<evidence type="ECO:0000313" key="13">
    <source>
        <dbReference type="EMBL" id="TXF91521.1"/>
    </source>
</evidence>
<dbReference type="PANTHER" id="PTHR24421:SF10">
    <property type="entry name" value="NITRATE_NITRITE SENSOR PROTEIN NARQ"/>
    <property type="match status" value="1"/>
</dbReference>
<dbReference type="SUPFAM" id="SSF63825">
    <property type="entry name" value="YWTD domain"/>
    <property type="match status" value="1"/>
</dbReference>
<dbReference type="PANTHER" id="PTHR24421">
    <property type="entry name" value="NITRATE/NITRITE SENSOR PROTEIN NARX-RELATED"/>
    <property type="match status" value="1"/>
</dbReference>
<keyword evidence="3" id="KW-0597">Phosphoprotein</keyword>
<dbReference type="Gene3D" id="2.60.40.10">
    <property type="entry name" value="Immunoglobulins"/>
    <property type="match status" value="1"/>
</dbReference>
<feature type="domain" description="Two component regulator three Y" evidence="11">
    <location>
        <begin position="749"/>
        <end position="809"/>
    </location>
</feature>
<keyword evidence="9" id="KW-0472">Membrane</keyword>
<evidence type="ECO:0000256" key="2">
    <source>
        <dbReference type="ARBA" id="ARBA00012438"/>
    </source>
</evidence>
<keyword evidence="8" id="KW-0902">Two-component regulatory system</keyword>
<keyword evidence="14" id="KW-1185">Reference proteome</keyword>
<evidence type="ECO:0000256" key="5">
    <source>
        <dbReference type="ARBA" id="ARBA00022741"/>
    </source>
</evidence>
<feature type="domain" description="Histidine kinase/HSP90-like ATPase" evidence="10">
    <location>
        <begin position="956"/>
        <end position="1053"/>
    </location>
</feature>
<dbReference type="Pfam" id="PF07495">
    <property type="entry name" value="Y_Y_Y"/>
    <property type="match status" value="1"/>
</dbReference>
<evidence type="ECO:0000259" key="11">
    <source>
        <dbReference type="Pfam" id="PF07495"/>
    </source>
</evidence>
<evidence type="ECO:0000256" key="4">
    <source>
        <dbReference type="ARBA" id="ARBA00022679"/>
    </source>
</evidence>
<dbReference type="InterPro" id="IPR011123">
    <property type="entry name" value="Y_Y_Y"/>
</dbReference>
<keyword evidence="5" id="KW-0547">Nucleotide-binding</keyword>
<dbReference type="EMBL" id="VOXD01000002">
    <property type="protein sequence ID" value="TXF91521.1"/>
    <property type="molecule type" value="Genomic_DNA"/>
</dbReference>
<dbReference type="InterPro" id="IPR013783">
    <property type="entry name" value="Ig-like_fold"/>
</dbReference>